<reference evidence="3" key="1">
    <citation type="submission" date="2022-11" db="EMBL/GenBank/DDBJ databases">
        <title>Nonomuraea corallina sp. nov., a new species of the genus Nonomuraea isolated from sea side sediment in Thai sea.</title>
        <authorList>
            <person name="Ngamcharungchit C."/>
            <person name="Matsumoto A."/>
            <person name="Suriyachadkun C."/>
            <person name="Panbangred W."/>
            <person name="Inahashi Y."/>
            <person name="Intra B."/>
        </authorList>
    </citation>
    <scope>NUCLEOTIDE SEQUENCE</scope>
    <source>
        <strain evidence="3">MCN248</strain>
    </source>
</reference>
<dbReference type="Gene3D" id="3.40.50.150">
    <property type="entry name" value="Vaccinia Virus protein VP39"/>
    <property type="match status" value="1"/>
</dbReference>
<comment type="caution">
    <text evidence="3">The sequence shown here is derived from an EMBL/GenBank/DDBJ whole genome shotgun (WGS) entry which is preliminary data.</text>
</comment>
<name>A0ABT4SJZ4_9ACTN</name>
<sequence>MRAGRWTAQLLRHSEDVTAVDASPEMIALASARVGPGRVRFVTADLFSWRPDRRYDVVVFGFWLSHVPPGRFESFWEFVADCLEPGGRVFFADDAYRSADELIEGERSTTIRRRSADGAGHRIVKVPYEPADLERRLTGLGWRIGVHPTSGPFFWGSGSRAAG</sequence>
<keyword evidence="3" id="KW-0489">Methyltransferase</keyword>
<dbReference type="PANTHER" id="PTHR43861">
    <property type="entry name" value="TRANS-ACONITATE 2-METHYLTRANSFERASE-RELATED"/>
    <property type="match status" value="1"/>
</dbReference>
<dbReference type="SUPFAM" id="SSF53335">
    <property type="entry name" value="S-adenosyl-L-methionine-dependent methyltransferases"/>
    <property type="match status" value="1"/>
</dbReference>
<accession>A0ABT4SJZ4</accession>
<dbReference type="CDD" id="cd02440">
    <property type="entry name" value="AdoMet_MTases"/>
    <property type="match status" value="1"/>
</dbReference>
<organism evidence="3 4">
    <name type="scientific">Nonomuraea corallina</name>
    <dbReference type="NCBI Taxonomy" id="2989783"/>
    <lineage>
        <taxon>Bacteria</taxon>
        <taxon>Bacillati</taxon>
        <taxon>Actinomycetota</taxon>
        <taxon>Actinomycetes</taxon>
        <taxon>Streptosporangiales</taxon>
        <taxon>Streptosporangiaceae</taxon>
        <taxon>Nonomuraea</taxon>
    </lineage>
</organism>
<dbReference type="GO" id="GO:0008168">
    <property type="term" value="F:methyltransferase activity"/>
    <property type="evidence" value="ECO:0007669"/>
    <property type="project" value="UniProtKB-KW"/>
</dbReference>
<evidence type="ECO:0000259" key="2">
    <source>
        <dbReference type="Pfam" id="PF13649"/>
    </source>
</evidence>
<gene>
    <name evidence="3" type="ORF">OUY22_28375</name>
</gene>
<dbReference type="GO" id="GO:0032259">
    <property type="term" value="P:methylation"/>
    <property type="evidence" value="ECO:0007669"/>
    <property type="project" value="UniProtKB-KW"/>
</dbReference>
<dbReference type="RefSeq" id="WP_270158244.1">
    <property type="nucleotide sequence ID" value="NZ_JAPNNL010000150.1"/>
</dbReference>
<dbReference type="EMBL" id="JAPNNL010000150">
    <property type="protein sequence ID" value="MDA0637338.1"/>
    <property type="molecule type" value="Genomic_DNA"/>
</dbReference>
<evidence type="ECO:0000313" key="4">
    <source>
        <dbReference type="Proteomes" id="UP001144036"/>
    </source>
</evidence>
<proteinExistence type="predicted"/>
<evidence type="ECO:0000313" key="3">
    <source>
        <dbReference type="EMBL" id="MDA0637338.1"/>
    </source>
</evidence>
<dbReference type="Pfam" id="PF13649">
    <property type="entry name" value="Methyltransf_25"/>
    <property type="match status" value="1"/>
</dbReference>
<dbReference type="InterPro" id="IPR029063">
    <property type="entry name" value="SAM-dependent_MTases_sf"/>
</dbReference>
<keyword evidence="1" id="KW-0808">Transferase</keyword>
<feature type="domain" description="Methyltransferase" evidence="2">
    <location>
        <begin position="4"/>
        <end position="87"/>
    </location>
</feature>
<keyword evidence="4" id="KW-1185">Reference proteome</keyword>
<dbReference type="Proteomes" id="UP001144036">
    <property type="component" value="Unassembled WGS sequence"/>
</dbReference>
<evidence type="ECO:0000256" key="1">
    <source>
        <dbReference type="ARBA" id="ARBA00022679"/>
    </source>
</evidence>
<dbReference type="InterPro" id="IPR041698">
    <property type="entry name" value="Methyltransf_25"/>
</dbReference>
<protein>
    <submittedName>
        <fullName evidence="3">Class I SAM-dependent methyltransferase</fullName>
    </submittedName>
</protein>